<dbReference type="Pfam" id="PF01418">
    <property type="entry name" value="HTH_6"/>
    <property type="match status" value="1"/>
</dbReference>
<evidence type="ECO:0000313" key="3">
    <source>
        <dbReference type="EMBL" id="OLV16952.1"/>
    </source>
</evidence>
<dbReference type="Gene3D" id="3.40.50.10490">
    <property type="entry name" value="Glucose-6-phosphate isomerase like protein, domain 1"/>
    <property type="match status" value="1"/>
</dbReference>
<gene>
    <name evidence="3" type="ORF">BOO71_0010390</name>
</gene>
<dbReference type="GO" id="GO:1901135">
    <property type="term" value="P:carbohydrate derivative metabolic process"/>
    <property type="evidence" value="ECO:0007669"/>
    <property type="project" value="InterPro"/>
</dbReference>
<dbReference type="InterPro" id="IPR009057">
    <property type="entry name" value="Homeodomain-like_sf"/>
</dbReference>
<dbReference type="GO" id="GO:0003700">
    <property type="term" value="F:DNA-binding transcription factor activity"/>
    <property type="evidence" value="ECO:0007669"/>
    <property type="project" value="InterPro"/>
</dbReference>
<evidence type="ECO:0000259" key="2">
    <source>
        <dbReference type="PROSITE" id="PS51071"/>
    </source>
</evidence>
<evidence type="ECO:0000256" key="1">
    <source>
        <dbReference type="SAM" id="MobiDB-lite"/>
    </source>
</evidence>
<dbReference type="RefSeq" id="WP_075834595.1">
    <property type="nucleotide sequence ID" value="NZ_MSTI01000118.1"/>
</dbReference>
<dbReference type="EMBL" id="MSTI01000118">
    <property type="protein sequence ID" value="OLV16952.1"/>
    <property type="molecule type" value="Genomic_DNA"/>
</dbReference>
<dbReference type="Proteomes" id="UP000186607">
    <property type="component" value="Unassembled WGS sequence"/>
</dbReference>
<dbReference type="InterPro" id="IPR000281">
    <property type="entry name" value="HTH_RpiR"/>
</dbReference>
<comment type="caution">
    <text evidence="3">The sequence shown here is derived from an EMBL/GenBank/DDBJ whole genome shotgun (WGS) entry which is preliminary data.</text>
</comment>
<dbReference type="AlphaFoldDB" id="A0A1U7NVK2"/>
<dbReference type="PANTHER" id="PTHR30514:SF18">
    <property type="entry name" value="RPIR-FAMILY TRANSCRIPTIONAL REGULATOR"/>
    <property type="match status" value="1"/>
</dbReference>
<dbReference type="InterPro" id="IPR036388">
    <property type="entry name" value="WH-like_DNA-bd_sf"/>
</dbReference>
<dbReference type="GO" id="GO:0003677">
    <property type="term" value="F:DNA binding"/>
    <property type="evidence" value="ECO:0007669"/>
    <property type="project" value="InterPro"/>
</dbReference>
<sequence>MAHQTAQPHSSVIETFDAAQNGATQTERRLMAHMRAIWDELPLMNAAELAHDVGVNPSSVTRLAQRLGYRGYPDMQRVIRTELRGRHVPTALPADSQAAVHWQRELDLLGQMQRFPEKPLDDLVTHLAGARQVFVAGTRGSAAAAAYCAYLWSTVRPGVTLLQEHAVGAPEQWMGAGAGDLLVAFTVKRYAQATSQLIGQLLQEQVPVALITDSAQAPGARQASHVIVLPTRGAEADQLTSGRFASATLPSSLGMLLASKLVDRLGTARLEAIERQFEEQDVFSY</sequence>
<dbReference type="OrthoDB" id="2930at2"/>
<dbReference type="SUPFAM" id="SSF46689">
    <property type="entry name" value="Homeodomain-like"/>
    <property type="match status" value="1"/>
</dbReference>
<feature type="compositionally biased region" description="Polar residues" evidence="1">
    <location>
        <begin position="1"/>
        <end position="13"/>
    </location>
</feature>
<evidence type="ECO:0000313" key="4">
    <source>
        <dbReference type="Proteomes" id="UP000186607"/>
    </source>
</evidence>
<dbReference type="InterPro" id="IPR001347">
    <property type="entry name" value="SIS_dom"/>
</dbReference>
<dbReference type="PANTHER" id="PTHR30514">
    <property type="entry name" value="GLUCOKINASE"/>
    <property type="match status" value="1"/>
</dbReference>
<dbReference type="GO" id="GO:0097367">
    <property type="term" value="F:carbohydrate derivative binding"/>
    <property type="evidence" value="ECO:0007669"/>
    <property type="project" value="InterPro"/>
</dbReference>
<dbReference type="Pfam" id="PF01380">
    <property type="entry name" value="SIS"/>
    <property type="match status" value="1"/>
</dbReference>
<dbReference type="Gene3D" id="1.10.10.10">
    <property type="entry name" value="Winged helix-like DNA-binding domain superfamily/Winged helix DNA-binding domain"/>
    <property type="match status" value="1"/>
</dbReference>
<feature type="domain" description="HTH rpiR-type" evidence="2">
    <location>
        <begin position="10"/>
        <end position="86"/>
    </location>
</feature>
<dbReference type="PROSITE" id="PS51071">
    <property type="entry name" value="HTH_RPIR"/>
    <property type="match status" value="1"/>
</dbReference>
<name>A0A1U7NVK2_9DEIO</name>
<dbReference type="STRING" id="249408.BOO71_0010390"/>
<feature type="region of interest" description="Disordered" evidence="1">
    <location>
        <begin position="1"/>
        <end position="20"/>
    </location>
</feature>
<reference evidence="3 4" key="1">
    <citation type="submission" date="2017-01" db="EMBL/GenBank/DDBJ databases">
        <title>Genome Analysis of Deinococcus marmoris KOPRI26562.</title>
        <authorList>
            <person name="Kim J.H."/>
            <person name="Oh H.-M."/>
        </authorList>
    </citation>
    <scope>NUCLEOTIDE SEQUENCE [LARGE SCALE GENOMIC DNA]</scope>
    <source>
        <strain evidence="3 4">KOPRI26562</strain>
    </source>
</reference>
<dbReference type="InterPro" id="IPR046348">
    <property type="entry name" value="SIS_dom_sf"/>
</dbReference>
<organism evidence="3 4">
    <name type="scientific">Deinococcus marmoris</name>
    <dbReference type="NCBI Taxonomy" id="249408"/>
    <lineage>
        <taxon>Bacteria</taxon>
        <taxon>Thermotogati</taxon>
        <taxon>Deinococcota</taxon>
        <taxon>Deinococci</taxon>
        <taxon>Deinococcales</taxon>
        <taxon>Deinococcaceae</taxon>
        <taxon>Deinococcus</taxon>
    </lineage>
</organism>
<dbReference type="SUPFAM" id="SSF53697">
    <property type="entry name" value="SIS domain"/>
    <property type="match status" value="1"/>
</dbReference>
<keyword evidence="4" id="KW-1185">Reference proteome</keyword>
<dbReference type="InterPro" id="IPR047640">
    <property type="entry name" value="RpiR-like"/>
</dbReference>
<proteinExistence type="predicted"/>
<protein>
    <submittedName>
        <fullName evidence="3">Transcriptional regulator</fullName>
    </submittedName>
</protein>
<accession>A0A1U7NVK2</accession>